<dbReference type="InterPro" id="IPR001714">
    <property type="entry name" value="Pept_M24_MAP"/>
</dbReference>
<dbReference type="InterPro" id="IPR000994">
    <property type="entry name" value="Pept_M24"/>
</dbReference>
<feature type="binding site" evidence="6">
    <location>
        <position position="117"/>
    </location>
    <ligand>
        <name>a divalent metal cation</name>
        <dbReference type="ChEBI" id="CHEBI:60240"/>
        <label>1</label>
    </ligand>
</feature>
<dbReference type="GO" id="GO:0046872">
    <property type="term" value="F:metal ion binding"/>
    <property type="evidence" value="ECO:0007669"/>
    <property type="project" value="UniProtKB-UniRule"/>
</dbReference>
<dbReference type="InterPro" id="IPR036005">
    <property type="entry name" value="Creatinase/aminopeptidase-like"/>
</dbReference>
<dbReference type="HAMAP" id="MF_01974">
    <property type="entry name" value="MetAP_1"/>
    <property type="match status" value="1"/>
</dbReference>
<evidence type="ECO:0000256" key="6">
    <source>
        <dbReference type="HAMAP-Rule" id="MF_01974"/>
    </source>
</evidence>
<evidence type="ECO:0000256" key="3">
    <source>
        <dbReference type="ARBA" id="ARBA00022670"/>
    </source>
</evidence>
<dbReference type="Gene3D" id="3.90.230.10">
    <property type="entry name" value="Creatinase/methionine aminopeptidase superfamily"/>
    <property type="match status" value="1"/>
</dbReference>
<feature type="binding site" evidence="6">
    <location>
        <position position="244"/>
    </location>
    <ligand>
        <name>a divalent metal cation</name>
        <dbReference type="ChEBI" id="CHEBI:60240"/>
        <label>2</label>
        <note>catalytic</note>
    </ligand>
</feature>
<evidence type="ECO:0000313" key="9">
    <source>
        <dbReference type="EMBL" id="ADE54688.1"/>
    </source>
</evidence>
<comment type="function">
    <text evidence="1 6">Removes the N-terminal methionine from nascent proteins. The N-terminal methionine is often cleaved when the second residue in the primary sequence is small and uncharged (Met-Ala-, Cys, Gly, Pro, Ser, Thr, or Val). Requires deformylation of the N(alpha)-formylated initiator methionine before it can be hydrolyzed.</text>
</comment>
<evidence type="ECO:0000256" key="5">
    <source>
        <dbReference type="ARBA" id="ARBA00022801"/>
    </source>
</evidence>
<dbReference type="OrthoDB" id="9802055at2"/>
<dbReference type="STRING" id="583355.Caka_1669"/>
<dbReference type="eggNOG" id="COG0024">
    <property type="taxonomic scope" value="Bacteria"/>
</dbReference>
<dbReference type="SUPFAM" id="SSF55920">
    <property type="entry name" value="Creatinase/aminopeptidase"/>
    <property type="match status" value="1"/>
</dbReference>
<evidence type="ECO:0000256" key="2">
    <source>
        <dbReference type="ARBA" id="ARBA00022438"/>
    </source>
</evidence>
<accession>D5EJT9</accession>
<dbReference type="CDD" id="cd01086">
    <property type="entry name" value="MetAP1"/>
    <property type="match status" value="1"/>
</dbReference>
<dbReference type="PROSITE" id="PS00680">
    <property type="entry name" value="MAP_1"/>
    <property type="match status" value="1"/>
</dbReference>
<keyword evidence="10" id="KW-1185">Reference proteome</keyword>
<keyword evidence="3 6" id="KW-0645">Protease</keyword>
<dbReference type="AlphaFoldDB" id="D5EJT9"/>
<organism evidence="9 10">
    <name type="scientific">Coraliomargarita akajimensis (strain DSM 45221 / IAM 15411 / JCM 23193 / KCTC 12865 / 04OKA010-24)</name>
    <dbReference type="NCBI Taxonomy" id="583355"/>
    <lineage>
        <taxon>Bacteria</taxon>
        <taxon>Pseudomonadati</taxon>
        <taxon>Verrucomicrobiota</taxon>
        <taxon>Opitutia</taxon>
        <taxon>Puniceicoccales</taxon>
        <taxon>Coraliomargaritaceae</taxon>
        <taxon>Coraliomargarita</taxon>
    </lineage>
</organism>
<reference evidence="9 10" key="1">
    <citation type="journal article" date="2010" name="Stand. Genomic Sci.">
        <title>Complete genome sequence of Coraliomargarita akajimensis type strain (04OKA010-24).</title>
        <authorList>
            <person name="Mavromatis K."/>
            <person name="Abt B."/>
            <person name="Brambilla E."/>
            <person name="Lapidus A."/>
            <person name="Copeland A."/>
            <person name="Deshpande S."/>
            <person name="Nolan M."/>
            <person name="Lucas S."/>
            <person name="Tice H."/>
            <person name="Cheng J.F."/>
            <person name="Han C."/>
            <person name="Detter J.C."/>
            <person name="Woyke T."/>
            <person name="Goodwin L."/>
            <person name="Pitluck S."/>
            <person name="Held B."/>
            <person name="Brettin T."/>
            <person name="Tapia R."/>
            <person name="Ivanova N."/>
            <person name="Mikhailova N."/>
            <person name="Pati A."/>
            <person name="Liolios K."/>
            <person name="Chen A."/>
            <person name="Palaniappan K."/>
            <person name="Land M."/>
            <person name="Hauser L."/>
            <person name="Chang Y.J."/>
            <person name="Jeffries C.D."/>
            <person name="Rohde M."/>
            <person name="Goker M."/>
            <person name="Bristow J."/>
            <person name="Eisen J.A."/>
            <person name="Markowitz V."/>
            <person name="Hugenholtz P."/>
            <person name="Klenk H.P."/>
            <person name="Kyrpides N.C."/>
        </authorList>
    </citation>
    <scope>NUCLEOTIDE SEQUENCE [LARGE SCALE GENOMIC DNA]</scope>
    <source>
        <strain evidence="10">DSM 45221 / IAM 15411 / JCM 23193 / KCTC 12865</strain>
    </source>
</reference>
<dbReference type="InterPro" id="IPR002467">
    <property type="entry name" value="Pept_M24A_MAP1"/>
</dbReference>
<dbReference type="PANTHER" id="PTHR43330">
    <property type="entry name" value="METHIONINE AMINOPEPTIDASE"/>
    <property type="match status" value="1"/>
</dbReference>
<dbReference type="PRINTS" id="PR00599">
    <property type="entry name" value="MAPEPTIDASE"/>
</dbReference>
<dbReference type="PANTHER" id="PTHR43330:SF27">
    <property type="entry name" value="METHIONINE AMINOPEPTIDASE"/>
    <property type="match status" value="1"/>
</dbReference>
<feature type="binding site" evidence="6">
    <location>
        <position position="187"/>
    </location>
    <ligand>
        <name>substrate</name>
    </ligand>
</feature>
<feature type="binding site" evidence="6">
    <location>
        <position position="213"/>
    </location>
    <ligand>
        <name>a divalent metal cation</name>
        <dbReference type="ChEBI" id="CHEBI:60240"/>
        <label>2</label>
        <note>catalytic</note>
    </ligand>
</feature>
<comment type="cofactor">
    <cofactor evidence="6">
        <name>Co(2+)</name>
        <dbReference type="ChEBI" id="CHEBI:48828"/>
    </cofactor>
    <cofactor evidence="6">
        <name>Zn(2+)</name>
        <dbReference type="ChEBI" id="CHEBI:29105"/>
    </cofactor>
    <cofactor evidence="6">
        <name>Mn(2+)</name>
        <dbReference type="ChEBI" id="CHEBI:29035"/>
    </cofactor>
    <cofactor evidence="6">
        <name>Fe(2+)</name>
        <dbReference type="ChEBI" id="CHEBI:29033"/>
    </cofactor>
    <text evidence="6">Binds 2 divalent metal cations per subunit. Has a high-affinity and a low affinity metal-binding site. The true nature of the physiological cofactor is under debate. The enzyme is active with cobalt, zinc, manganese or divalent iron ions. Most likely, methionine aminopeptidases function as mononuclear Fe(2+)-metalloproteases under physiological conditions, and the catalytically relevant metal-binding site has been assigned to the histidine-containing high-affinity site.</text>
</comment>
<evidence type="ECO:0000256" key="7">
    <source>
        <dbReference type="RuleBase" id="RU003653"/>
    </source>
</evidence>
<proteinExistence type="inferred from homology"/>
<dbReference type="Proteomes" id="UP000000925">
    <property type="component" value="Chromosome"/>
</dbReference>
<feature type="binding site" evidence="6">
    <location>
        <position position="180"/>
    </location>
    <ligand>
        <name>a divalent metal cation</name>
        <dbReference type="ChEBI" id="CHEBI:60240"/>
        <label>2</label>
        <note>catalytic</note>
    </ligand>
</feature>
<dbReference type="NCBIfam" id="TIGR00500">
    <property type="entry name" value="met_pdase_I"/>
    <property type="match status" value="1"/>
</dbReference>
<comment type="catalytic activity">
    <reaction evidence="6 7">
        <text>Release of N-terminal amino acids, preferentially methionine, from peptides and arylamides.</text>
        <dbReference type="EC" id="3.4.11.18"/>
    </reaction>
</comment>
<gene>
    <name evidence="6" type="primary">map</name>
    <name evidence="9" type="ordered locus">Caka_1669</name>
</gene>
<feature type="domain" description="Peptidase M24" evidence="8">
    <location>
        <begin position="19"/>
        <end position="251"/>
    </location>
</feature>
<evidence type="ECO:0000259" key="8">
    <source>
        <dbReference type="Pfam" id="PF00557"/>
    </source>
</evidence>
<sequence length="262" mass="28510">MANSARNLKYIRSNEEIQSIREACQIAATVLKHLVDSVEAGMTTYDLDQLGRKHIELLGAESACYNYRSGNSVFPAYTCISVNEEVVHGIGSLQRVITEGDVVSIDVVVRYNGYIGDNAKTVLIEPVADETAKMVNATRESLDYALTFAKAGNRVGDISNAVERFIKRHRYGIVREFVGHGVGETMHEAPQIPNFGRRGSGALLKPGMALAIEPMINLGTAAVEILDDGWTAVTKDGKPSAHFEHTVLVTNGDPEILTIPKI</sequence>
<dbReference type="GO" id="GO:0004239">
    <property type="term" value="F:initiator methionyl aminopeptidase activity"/>
    <property type="evidence" value="ECO:0007669"/>
    <property type="project" value="UniProtKB-UniRule"/>
</dbReference>
<name>D5EJT9_CORAD</name>
<dbReference type="GO" id="GO:0006508">
    <property type="term" value="P:proteolysis"/>
    <property type="evidence" value="ECO:0007669"/>
    <property type="project" value="UniProtKB-KW"/>
</dbReference>
<dbReference type="Pfam" id="PF00557">
    <property type="entry name" value="Peptidase_M24"/>
    <property type="match status" value="1"/>
</dbReference>
<keyword evidence="5 6" id="KW-0378">Hydrolase</keyword>
<protein>
    <recommendedName>
        <fullName evidence="6 7">Methionine aminopeptidase</fullName>
        <shortName evidence="6">MAP</shortName>
        <shortName evidence="6">MetAP</shortName>
        <ecNumber evidence="6 7">3.4.11.18</ecNumber>
    </recommendedName>
    <alternativeName>
        <fullName evidence="6">Peptidase M</fullName>
    </alternativeName>
</protein>
<keyword evidence="2 6" id="KW-0031">Aminopeptidase</keyword>
<feature type="binding site" evidence="6">
    <location>
        <position position="244"/>
    </location>
    <ligand>
        <name>a divalent metal cation</name>
        <dbReference type="ChEBI" id="CHEBI:60240"/>
        <label>1</label>
    </ligand>
</feature>
<comment type="subunit">
    <text evidence="6">Monomer.</text>
</comment>
<feature type="binding site" evidence="6">
    <location>
        <position position="117"/>
    </location>
    <ligand>
        <name>a divalent metal cation</name>
        <dbReference type="ChEBI" id="CHEBI:60240"/>
        <label>2</label>
        <note>catalytic</note>
    </ligand>
</feature>
<dbReference type="RefSeq" id="WP_013043410.1">
    <property type="nucleotide sequence ID" value="NC_014008.1"/>
</dbReference>
<feature type="binding site" evidence="6">
    <location>
        <position position="106"/>
    </location>
    <ligand>
        <name>a divalent metal cation</name>
        <dbReference type="ChEBI" id="CHEBI:60240"/>
        <label>1</label>
    </ligand>
</feature>
<dbReference type="KEGG" id="caa:Caka_1669"/>
<dbReference type="EMBL" id="CP001998">
    <property type="protein sequence ID" value="ADE54688.1"/>
    <property type="molecule type" value="Genomic_DNA"/>
</dbReference>
<evidence type="ECO:0000256" key="4">
    <source>
        <dbReference type="ARBA" id="ARBA00022723"/>
    </source>
</evidence>
<evidence type="ECO:0000256" key="1">
    <source>
        <dbReference type="ARBA" id="ARBA00002521"/>
    </source>
</evidence>
<evidence type="ECO:0000313" key="10">
    <source>
        <dbReference type="Proteomes" id="UP000000925"/>
    </source>
</evidence>
<dbReference type="GO" id="GO:0070006">
    <property type="term" value="F:metalloaminopeptidase activity"/>
    <property type="evidence" value="ECO:0007669"/>
    <property type="project" value="UniProtKB-UniRule"/>
</dbReference>
<feature type="binding site" evidence="6">
    <location>
        <position position="88"/>
    </location>
    <ligand>
        <name>substrate</name>
    </ligand>
</feature>
<dbReference type="EC" id="3.4.11.18" evidence="6 7"/>
<dbReference type="HOGENOM" id="CLU_015857_0_1_0"/>
<comment type="similarity">
    <text evidence="6">Belongs to the peptidase M24A family. Methionine aminopeptidase type 1 subfamily.</text>
</comment>
<keyword evidence="4 6" id="KW-0479">Metal-binding</keyword>
<dbReference type="GO" id="GO:0005829">
    <property type="term" value="C:cytosol"/>
    <property type="evidence" value="ECO:0007669"/>
    <property type="project" value="TreeGrafter"/>
</dbReference>